<gene>
    <name evidence="21" type="primary">nad5</name>
</gene>
<dbReference type="PANTHER" id="PTHR42829">
    <property type="entry name" value="NADH-UBIQUINONE OXIDOREDUCTASE CHAIN 5"/>
    <property type="match status" value="1"/>
</dbReference>
<evidence type="ECO:0000259" key="20">
    <source>
        <dbReference type="Pfam" id="PF06455"/>
    </source>
</evidence>
<feature type="transmembrane region" description="Helical" evidence="16">
    <location>
        <begin position="338"/>
        <end position="358"/>
    </location>
</feature>
<organism evidence="21">
    <name type="scientific">Monosiga brevicollis</name>
    <name type="common">Choanoflagellate</name>
    <dbReference type="NCBI Taxonomy" id="81824"/>
    <lineage>
        <taxon>Eukaryota</taxon>
        <taxon>Choanoflagellata</taxon>
        <taxon>Craspedida</taxon>
        <taxon>Salpingoecidae</taxon>
        <taxon>Monosiga</taxon>
    </lineage>
</organism>
<dbReference type="GeneID" id="805236"/>
<reference evidence="21" key="3">
    <citation type="journal article" date="2002" name="Curr. Biol.">
        <title>The closest unicellular relatives of animals.</title>
        <authorList>
            <person name="Lang B.F."/>
            <person name="O'Kelly C."/>
            <person name="Nerad T."/>
            <person name="Gray M.W."/>
            <person name="Burger G."/>
        </authorList>
    </citation>
    <scope>NUCLEOTIDE SEQUENCE</scope>
    <source>
        <strain evidence="21">ATCC 50154</strain>
    </source>
</reference>
<accession>Q8HIU1</accession>
<dbReference type="InterPro" id="IPR001750">
    <property type="entry name" value="ND/Mrp_TM"/>
</dbReference>
<evidence type="ECO:0000256" key="12">
    <source>
        <dbReference type="ARBA" id="ARBA00023075"/>
    </source>
</evidence>
<feature type="transmembrane region" description="Helical" evidence="16">
    <location>
        <begin position="84"/>
        <end position="102"/>
    </location>
</feature>
<comment type="subcellular location">
    <subcellularLocation>
        <location evidence="1">Mitochondrion inner membrane</location>
        <topology evidence="1">Multi-pass membrane protein</topology>
    </subcellularLocation>
</comment>
<dbReference type="GO" id="GO:0015990">
    <property type="term" value="P:electron transport coupled proton transport"/>
    <property type="evidence" value="ECO:0000318"/>
    <property type="project" value="GO_Central"/>
</dbReference>
<evidence type="ECO:0000259" key="18">
    <source>
        <dbReference type="Pfam" id="PF00361"/>
    </source>
</evidence>
<evidence type="ECO:0000256" key="8">
    <source>
        <dbReference type="ARBA" id="ARBA00022967"/>
    </source>
</evidence>
<feature type="transmembrane region" description="Helical" evidence="16">
    <location>
        <begin position="177"/>
        <end position="198"/>
    </location>
</feature>
<feature type="transmembrane region" description="Helical" evidence="16">
    <location>
        <begin position="379"/>
        <end position="400"/>
    </location>
</feature>
<name>Q8HIU1_MONBE</name>
<evidence type="ECO:0000256" key="2">
    <source>
        <dbReference type="ARBA" id="ARBA00012944"/>
    </source>
</evidence>
<feature type="transmembrane region" description="Helical" evidence="16">
    <location>
        <begin position="254"/>
        <end position="272"/>
    </location>
</feature>
<keyword evidence="17" id="KW-0732">Signal</keyword>
<feature type="transmembrane region" description="Helical" evidence="16">
    <location>
        <begin position="29"/>
        <end position="48"/>
    </location>
</feature>
<dbReference type="NCBIfam" id="TIGR01974">
    <property type="entry name" value="NDH_I_L"/>
    <property type="match status" value="1"/>
</dbReference>
<dbReference type="EMBL" id="AF538053">
    <property type="protein sequence ID" value="AAN28343.1"/>
    <property type="molecule type" value="Genomic_DNA"/>
</dbReference>
<feature type="signal peptide" evidence="17">
    <location>
        <begin position="1"/>
        <end position="16"/>
    </location>
</feature>
<evidence type="ECO:0000256" key="14">
    <source>
        <dbReference type="ARBA" id="ARBA00023136"/>
    </source>
</evidence>
<dbReference type="InterPro" id="IPR001516">
    <property type="entry name" value="Proton_antipo_N"/>
</dbReference>
<dbReference type="PRINTS" id="PR01434">
    <property type="entry name" value="NADHDHGNASE5"/>
</dbReference>
<dbReference type="EC" id="7.1.1.2" evidence="2 16"/>
<feature type="transmembrane region" description="Helical" evidence="16">
    <location>
        <begin position="662"/>
        <end position="684"/>
    </location>
</feature>
<protein>
    <recommendedName>
        <fullName evidence="3 16">NADH-ubiquinone oxidoreductase chain 5</fullName>
        <ecNumber evidence="2 16">7.1.1.2</ecNumber>
    </recommendedName>
</protein>
<dbReference type="NCBIfam" id="NF005141">
    <property type="entry name" value="PRK06590.1"/>
    <property type="match status" value="1"/>
</dbReference>
<keyword evidence="10 16" id="KW-1133">Transmembrane helix</keyword>
<reference evidence="21" key="2">
    <citation type="submission" date="2000-06" db="EMBL/GenBank/DDBJ databases">
        <authorList>
            <person name="Lang F.B."/>
            <person name="Bullerwell C."/>
        </authorList>
    </citation>
    <scope>NUCLEOTIDE SEQUENCE</scope>
    <source>
        <strain evidence="21">ATCC 50154</strain>
    </source>
</reference>
<feature type="domain" description="NADH dehydrogenase subunit 5 C-terminal" evidence="20">
    <location>
        <begin position="435"/>
        <end position="488"/>
    </location>
</feature>
<dbReference type="InterPro" id="IPR003945">
    <property type="entry name" value="NU5C-like"/>
</dbReference>
<dbReference type="PANTHER" id="PTHR42829:SF2">
    <property type="entry name" value="NADH-UBIQUINONE OXIDOREDUCTASE CHAIN 5"/>
    <property type="match status" value="1"/>
</dbReference>
<dbReference type="Pfam" id="PF00662">
    <property type="entry name" value="Proton_antipo_N"/>
    <property type="match status" value="1"/>
</dbReference>
<keyword evidence="8" id="KW-1278">Translocase</keyword>
<feature type="domain" description="NADH:quinone oxidoreductase/Mrp antiporter transmembrane" evidence="18">
    <location>
        <begin position="131"/>
        <end position="421"/>
    </location>
</feature>
<feature type="transmembrane region" description="Helical" evidence="16">
    <location>
        <begin position="523"/>
        <end position="542"/>
    </location>
</feature>
<evidence type="ECO:0000259" key="19">
    <source>
        <dbReference type="Pfam" id="PF00662"/>
    </source>
</evidence>
<dbReference type="GO" id="GO:0016491">
    <property type="term" value="F:oxidoreductase activity"/>
    <property type="evidence" value="ECO:0007669"/>
    <property type="project" value="UniProtKB-KW"/>
</dbReference>
<geneLocation type="mitochondrion" evidence="21"/>
<proteinExistence type="inferred from homology"/>
<reference evidence="21" key="1">
    <citation type="journal article" date="2000" name="Trends Biochem. Sci.">
        <title>A novel motif for identifying rps3 homologs in fungal mitochondrial genomes.</title>
        <authorList>
            <person name="Bullerwell C.E."/>
            <person name="Burger G."/>
            <person name="Lang B.F."/>
        </authorList>
    </citation>
    <scope>NUCLEOTIDE SEQUENCE</scope>
    <source>
        <strain evidence="21">ATCC 50154</strain>
    </source>
</reference>
<keyword evidence="4 16" id="KW-0813">Transport</keyword>
<comment type="similarity">
    <text evidence="16">Belongs to the complex I subunit 5 family.</text>
</comment>
<dbReference type="GO" id="GO:0008137">
    <property type="term" value="F:NADH dehydrogenase (ubiquinone) activity"/>
    <property type="evidence" value="ECO:0007669"/>
    <property type="project" value="UniProtKB-EC"/>
</dbReference>
<dbReference type="InterPro" id="IPR018393">
    <property type="entry name" value="NADHpl_OxRdtase_5_subgr"/>
</dbReference>
<dbReference type="InParanoid" id="Q8HIU1"/>
<evidence type="ECO:0000313" key="21">
    <source>
        <dbReference type="EMBL" id="AAN28343.1"/>
    </source>
</evidence>
<feature type="transmembrane region" description="Helical" evidence="16">
    <location>
        <begin position="210"/>
        <end position="233"/>
    </location>
</feature>
<evidence type="ECO:0000256" key="15">
    <source>
        <dbReference type="ARBA" id="ARBA00049551"/>
    </source>
</evidence>
<sequence length="688" mass="77210">MYYLILFLPLLSAVIAGLGGRFIGTKGAGIITTICIMITSLFSWIAFYEVGINMSPVYIPLWKWINVGTYLDMSLGLMYDSLTVTMLILVTTVSSLVHLYSISYMDGDPHLPRFMSYLSLFTFSMVMLVTADSYLLCVWGWESVGICSYLLINFWYTRIQANKSAIKAMVMNRVGDMTLFLGMFAIFVVFNTLDYSTIFSSTYKLSDYTIIFFNYEIHALTLISILLFLGAVGKSAQLGLHTWLPDAMEGPTPVSALIHAATMVTAGVFLLIRSSPIIEYAPKALVIITIVGTLTALFAASIGLVQNDIKKVIAYSTCSQLGYMVLACGLSNYNVALFHLFTHGFFKALLFLGAGSVIHAMGDEQDMRKLGGLIKRIPYTYSMMLIGSLSLMGFPFLAGFYSKDAILELAYGKYTIDGTFAHLLGTLAAGMTAYYSIRLIYMTFLSDTNGSQMNYKNSHESPWQMTLPLFILSIGSIFFGYIFKDAIIGIGSPFLGNAIFIKPNLNGGDVFIDAEHIDIFTKWIPVIISISGALLSLIIYHFNFVYNILVNIFITDNFINNFIRKVYTFLNNKWHIDQIYNNFIARPLLNFGHNTTYKTFDRGWIEIFGPFGISKSISYITKNFSALQSGFIYNYAFTIFLSVTLYITFINSNIDLSLSTYFINYLNLLLTLILIRFVFTFLPVNKSI</sequence>
<feature type="chain" id="PRO_5004307492" description="NADH-ubiquinone oxidoreductase chain 5" evidence="17">
    <location>
        <begin position="17"/>
        <end position="688"/>
    </location>
</feature>
<dbReference type="GO" id="GO:0045271">
    <property type="term" value="C:respiratory chain complex I"/>
    <property type="evidence" value="ECO:0000318"/>
    <property type="project" value="GO_Central"/>
</dbReference>
<keyword evidence="14 16" id="KW-0472">Membrane</keyword>
<keyword evidence="11 16" id="KW-0520">NAD</keyword>
<keyword evidence="21" id="KW-0560">Oxidoreductase</keyword>
<feature type="transmembrane region" description="Helical" evidence="16">
    <location>
        <begin position="631"/>
        <end position="650"/>
    </location>
</feature>
<dbReference type="STRING" id="81824.Q8HIU1"/>
<dbReference type="PRINTS" id="PR01435">
    <property type="entry name" value="NPOXDRDTASE5"/>
</dbReference>
<keyword evidence="12 16" id="KW-0830">Ubiquinone</keyword>
<feature type="transmembrane region" description="Helical" evidence="16">
    <location>
        <begin position="420"/>
        <end position="441"/>
    </location>
</feature>
<feature type="transmembrane region" description="Helical" evidence="16">
    <location>
        <begin position="114"/>
        <end position="132"/>
    </location>
</feature>
<feature type="domain" description="NADH dehydrogenase subunit 5 C-terminal" evidence="20">
    <location>
        <begin position="519"/>
        <end position="649"/>
    </location>
</feature>
<evidence type="ECO:0000256" key="9">
    <source>
        <dbReference type="ARBA" id="ARBA00022982"/>
    </source>
</evidence>
<evidence type="ECO:0000256" key="17">
    <source>
        <dbReference type="SAM" id="SignalP"/>
    </source>
</evidence>
<dbReference type="GO" id="GO:0042773">
    <property type="term" value="P:ATP synthesis coupled electron transport"/>
    <property type="evidence" value="ECO:0007669"/>
    <property type="project" value="InterPro"/>
</dbReference>
<evidence type="ECO:0000256" key="4">
    <source>
        <dbReference type="ARBA" id="ARBA00022448"/>
    </source>
</evidence>
<dbReference type="FunCoup" id="Q8HIU1">
    <property type="interactions" value="210"/>
</dbReference>
<dbReference type="Pfam" id="PF06455">
    <property type="entry name" value="NADH5_C"/>
    <property type="match status" value="2"/>
</dbReference>
<evidence type="ECO:0000256" key="7">
    <source>
        <dbReference type="ARBA" id="ARBA00022792"/>
    </source>
</evidence>
<comment type="catalytic activity">
    <reaction evidence="15 16">
        <text>a ubiquinone + NADH + 5 H(+)(in) = a ubiquinol + NAD(+) + 4 H(+)(out)</text>
        <dbReference type="Rhea" id="RHEA:29091"/>
        <dbReference type="Rhea" id="RHEA-COMP:9565"/>
        <dbReference type="Rhea" id="RHEA-COMP:9566"/>
        <dbReference type="ChEBI" id="CHEBI:15378"/>
        <dbReference type="ChEBI" id="CHEBI:16389"/>
        <dbReference type="ChEBI" id="CHEBI:17976"/>
        <dbReference type="ChEBI" id="CHEBI:57540"/>
        <dbReference type="ChEBI" id="CHEBI:57945"/>
        <dbReference type="EC" id="7.1.1.2"/>
    </reaction>
</comment>
<evidence type="ECO:0000256" key="1">
    <source>
        <dbReference type="ARBA" id="ARBA00004448"/>
    </source>
</evidence>
<dbReference type="InterPro" id="IPR010934">
    <property type="entry name" value="NADH_DH_su5_C"/>
</dbReference>
<dbReference type="RefSeq" id="NP_696972.1">
    <property type="nucleotide sequence ID" value="NC_004309.1"/>
</dbReference>
<feature type="transmembrane region" description="Helical" evidence="16">
    <location>
        <begin position="462"/>
        <end position="483"/>
    </location>
</feature>
<evidence type="ECO:0000256" key="11">
    <source>
        <dbReference type="ARBA" id="ARBA00023027"/>
    </source>
</evidence>
<dbReference type="AlphaFoldDB" id="Q8HIU1"/>
<feature type="transmembrane region" description="Helical" evidence="16">
    <location>
        <begin position="284"/>
        <end position="305"/>
    </location>
</feature>
<feature type="domain" description="NADH-Ubiquinone oxidoreductase (complex I) chain 5 N-terminal" evidence="19">
    <location>
        <begin position="64"/>
        <end position="115"/>
    </location>
</feature>
<keyword evidence="13 16" id="KW-0496">Mitochondrion</keyword>
<keyword evidence="7" id="KW-0999">Mitochondrion inner membrane</keyword>
<keyword evidence="9" id="KW-0249">Electron transport</keyword>
<evidence type="ECO:0000256" key="16">
    <source>
        <dbReference type="RuleBase" id="RU003404"/>
    </source>
</evidence>
<evidence type="ECO:0000256" key="3">
    <source>
        <dbReference type="ARBA" id="ARBA00021096"/>
    </source>
</evidence>
<dbReference type="Gene3D" id="1.20.5.2700">
    <property type="match status" value="1"/>
</dbReference>
<dbReference type="GO" id="GO:0005743">
    <property type="term" value="C:mitochondrial inner membrane"/>
    <property type="evidence" value="ECO:0007669"/>
    <property type="project" value="UniProtKB-SubCell"/>
</dbReference>
<dbReference type="Pfam" id="PF00361">
    <property type="entry name" value="Proton_antipo_M"/>
    <property type="match status" value="1"/>
</dbReference>
<evidence type="ECO:0000256" key="6">
    <source>
        <dbReference type="ARBA" id="ARBA00022692"/>
    </source>
</evidence>
<keyword evidence="5" id="KW-0679">Respiratory chain</keyword>
<evidence type="ECO:0000256" key="5">
    <source>
        <dbReference type="ARBA" id="ARBA00022660"/>
    </source>
</evidence>
<evidence type="ECO:0000256" key="10">
    <source>
        <dbReference type="ARBA" id="ARBA00022989"/>
    </source>
</evidence>
<keyword evidence="6 16" id="KW-0812">Transmembrane</keyword>
<comment type="function">
    <text evidence="16">Core subunit of the mitochondrial membrane respiratory chain NADH dehydrogenase (Complex I) which catalyzes electron transfer from NADH through the respiratory chain, using ubiquinone as an electron acceptor. Essential for the catalytic activity and assembly of complex I.</text>
</comment>
<evidence type="ECO:0000256" key="13">
    <source>
        <dbReference type="ARBA" id="ARBA00023128"/>
    </source>
</evidence>